<keyword evidence="1" id="KW-0812">Transmembrane</keyword>
<dbReference type="PANTHER" id="PTHR36833">
    <property type="entry name" value="SLR0610 PROTEIN-RELATED"/>
    <property type="match status" value="1"/>
</dbReference>
<dbReference type="Pfam" id="PF06182">
    <property type="entry name" value="ABC2_membrane_6"/>
    <property type="match status" value="1"/>
</dbReference>
<dbReference type="AlphaFoldDB" id="A0A9W5XYC7"/>
<keyword evidence="1" id="KW-0472">Membrane</keyword>
<keyword evidence="1" id="KW-1133">Transmembrane helix</keyword>
<proteinExistence type="predicted"/>
<feature type="transmembrane region" description="Helical" evidence="1">
    <location>
        <begin position="21"/>
        <end position="43"/>
    </location>
</feature>
<accession>A0A9W5XYC7</accession>
<dbReference type="PANTHER" id="PTHR36833:SF1">
    <property type="entry name" value="INTEGRAL MEMBRANE TRANSPORT PROTEIN"/>
    <property type="match status" value="1"/>
</dbReference>
<feature type="transmembrane region" description="Helical" evidence="1">
    <location>
        <begin position="197"/>
        <end position="216"/>
    </location>
</feature>
<feature type="transmembrane region" description="Helical" evidence="1">
    <location>
        <begin position="118"/>
        <end position="136"/>
    </location>
</feature>
<gene>
    <name evidence="2" type="ORF">CFOLD11_00740</name>
</gene>
<protein>
    <submittedName>
        <fullName evidence="2">Membrane protein</fullName>
    </submittedName>
</protein>
<dbReference type="RefSeq" id="WP_261850351.1">
    <property type="nucleotide sequence ID" value="NZ_BQXY01000001.1"/>
</dbReference>
<dbReference type="Proteomes" id="UP001057868">
    <property type="component" value="Unassembled WGS sequence"/>
</dbReference>
<feature type="transmembrane region" description="Helical" evidence="1">
    <location>
        <begin position="55"/>
        <end position="76"/>
    </location>
</feature>
<dbReference type="InterPro" id="IPR010390">
    <property type="entry name" value="ABC-2_transporter-like"/>
</dbReference>
<evidence type="ECO:0000313" key="2">
    <source>
        <dbReference type="EMBL" id="GKU23248.1"/>
    </source>
</evidence>
<sequence length="260" mass="30159">MKLYYKYFLMHLKSVMQYKTSFFLTTIGQGMATFFSFLSMYFLFDRFGNIEGYTFKEVLLCFSTIFMSYSLAECFARGFDSFSSIISNGEFDRIMVRPRNEILQVLGSRIEFTRVGRLIQAIFVFSYAIISGGVHWDAHKIITITLMVLGGVCIFSGLFMIYAAICFFTLEGLEIMNILTDGGRELAQYPLNIYNKWVIKFFTFIVPLAFINYYPFLFIIGKTKGHEFLYMISPLAAVLFWIPSNMLWRFGVKHYKSTGS</sequence>
<dbReference type="EMBL" id="BQXY01000001">
    <property type="protein sequence ID" value="GKU23248.1"/>
    <property type="molecule type" value="Genomic_DNA"/>
</dbReference>
<name>A0A9W5XYC7_9CLOT</name>
<reference evidence="2" key="1">
    <citation type="journal article" date="2023" name="Int. J. Syst. Evol. Microbiol.">
        <title>&lt;i&gt;Clostridium folliculivorans&lt;/i&gt; sp. nov., isolated from soil samples of an organic paddy in Japan.</title>
        <authorList>
            <person name="Tazawa J."/>
            <person name="Kobayashi H."/>
            <person name="Tanizawa Y."/>
            <person name="Uchino A."/>
            <person name="Tanaka F."/>
            <person name="Urashima Y."/>
            <person name="Miura S."/>
            <person name="Sakamoto M."/>
            <person name="Ohkuma M."/>
            <person name="Tohno M."/>
        </authorList>
    </citation>
    <scope>NUCLEOTIDE SEQUENCE</scope>
    <source>
        <strain evidence="2">D1-1</strain>
    </source>
</reference>
<organism evidence="2 3">
    <name type="scientific">Clostridium folliculivorans</name>
    <dbReference type="NCBI Taxonomy" id="2886038"/>
    <lineage>
        <taxon>Bacteria</taxon>
        <taxon>Bacillati</taxon>
        <taxon>Bacillota</taxon>
        <taxon>Clostridia</taxon>
        <taxon>Eubacteriales</taxon>
        <taxon>Clostridiaceae</taxon>
        <taxon>Clostridium</taxon>
    </lineage>
</organism>
<feature type="transmembrane region" description="Helical" evidence="1">
    <location>
        <begin position="228"/>
        <end position="248"/>
    </location>
</feature>
<comment type="caution">
    <text evidence="2">The sequence shown here is derived from an EMBL/GenBank/DDBJ whole genome shotgun (WGS) entry which is preliminary data.</text>
</comment>
<evidence type="ECO:0000256" key="1">
    <source>
        <dbReference type="SAM" id="Phobius"/>
    </source>
</evidence>
<feature type="transmembrane region" description="Helical" evidence="1">
    <location>
        <begin position="142"/>
        <end position="170"/>
    </location>
</feature>
<evidence type="ECO:0000313" key="3">
    <source>
        <dbReference type="Proteomes" id="UP001057868"/>
    </source>
</evidence>
<keyword evidence="3" id="KW-1185">Reference proteome</keyword>